<feature type="active site" description="Proton donor" evidence="9">
    <location>
        <position position="144"/>
    </location>
</feature>
<dbReference type="PIRSF" id="PIRSF001084">
    <property type="entry name" value="B-galactosidase"/>
    <property type="match status" value="1"/>
</dbReference>
<evidence type="ECO:0000313" key="13">
    <source>
        <dbReference type="EMBL" id="MCC2220051.1"/>
    </source>
</evidence>
<dbReference type="Gene3D" id="3.20.20.80">
    <property type="entry name" value="Glycosidases"/>
    <property type="match status" value="1"/>
</dbReference>
<dbReference type="InterPro" id="IPR003476">
    <property type="entry name" value="Glyco_hydro_42"/>
</dbReference>
<gene>
    <name evidence="13" type="ORF">LKD48_00105</name>
</gene>
<dbReference type="AlphaFoldDB" id="A0AAE3E1C1"/>
<feature type="binding site" evidence="10">
    <location>
        <position position="143"/>
    </location>
    <ligand>
        <name>substrate</name>
    </ligand>
</feature>
<feature type="active site" description="Nucleophile" evidence="9">
    <location>
        <position position="304"/>
    </location>
</feature>
<name>A0AAE3E1C1_9FIRM</name>
<dbReference type="Pfam" id="PF02449">
    <property type="entry name" value="Glyco_hydro_42"/>
    <property type="match status" value="1"/>
</dbReference>
<feature type="binding site" evidence="10">
    <location>
        <position position="105"/>
    </location>
    <ligand>
        <name>substrate</name>
    </ligand>
</feature>
<dbReference type="SUPFAM" id="SSF51445">
    <property type="entry name" value="(Trans)glycosidases"/>
    <property type="match status" value="1"/>
</dbReference>
<evidence type="ECO:0000256" key="1">
    <source>
        <dbReference type="ARBA" id="ARBA00001412"/>
    </source>
</evidence>
<feature type="domain" description="Glycoside hydrolase family 42 N-terminal" evidence="11">
    <location>
        <begin position="10"/>
        <end position="377"/>
    </location>
</feature>
<dbReference type="InterPro" id="IPR013529">
    <property type="entry name" value="Glyco_hydro_42_N"/>
</dbReference>
<evidence type="ECO:0000256" key="9">
    <source>
        <dbReference type="PIRSR" id="PIRSR001084-1"/>
    </source>
</evidence>
<keyword evidence="5 8" id="KW-0378">Hydrolase</keyword>
<dbReference type="InterPro" id="IPR029062">
    <property type="entry name" value="Class_I_gatase-like"/>
</dbReference>
<evidence type="ECO:0000259" key="12">
    <source>
        <dbReference type="Pfam" id="PF08532"/>
    </source>
</evidence>
<feature type="domain" description="Beta-galactosidase trimerisation" evidence="12">
    <location>
        <begin position="390"/>
        <end position="596"/>
    </location>
</feature>
<evidence type="ECO:0000256" key="5">
    <source>
        <dbReference type="ARBA" id="ARBA00022801"/>
    </source>
</evidence>
<dbReference type="SUPFAM" id="SSF52317">
    <property type="entry name" value="Class I glutamine amidotransferase-like"/>
    <property type="match status" value="1"/>
</dbReference>
<evidence type="ECO:0000256" key="3">
    <source>
        <dbReference type="ARBA" id="ARBA00012756"/>
    </source>
</evidence>
<dbReference type="Proteomes" id="UP001198200">
    <property type="component" value="Unassembled WGS sequence"/>
</dbReference>
<keyword evidence="4" id="KW-0479">Metal-binding</keyword>
<accession>A0AAE3E1C1</accession>
<dbReference type="GO" id="GO:0046872">
    <property type="term" value="F:metal ion binding"/>
    <property type="evidence" value="ECO:0007669"/>
    <property type="project" value="UniProtKB-KW"/>
</dbReference>
<dbReference type="GO" id="GO:0005975">
    <property type="term" value="P:carbohydrate metabolic process"/>
    <property type="evidence" value="ECO:0007669"/>
    <property type="project" value="InterPro"/>
</dbReference>
<evidence type="ECO:0000256" key="4">
    <source>
        <dbReference type="ARBA" id="ARBA00022723"/>
    </source>
</evidence>
<evidence type="ECO:0000256" key="7">
    <source>
        <dbReference type="ARBA" id="ARBA00023295"/>
    </source>
</evidence>
<dbReference type="Gene3D" id="3.40.50.880">
    <property type="match status" value="1"/>
</dbReference>
<organism evidence="13 14">
    <name type="scientific">Anthropogastromicrobium aceti</name>
    <dbReference type="NCBI Taxonomy" id="2981768"/>
    <lineage>
        <taxon>Bacteria</taxon>
        <taxon>Bacillati</taxon>
        <taxon>Bacillota</taxon>
        <taxon>Clostridia</taxon>
        <taxon>Lachnospirales</taxon>
        <taxon>Lachnospiraceae</taxon>
        <taxon>Anthropogastromicrobium</taxon>
    </lineage>
</organism>
<sequence length="670" mass="76747">MDHLLYGCAYYDEYMPYERLDKDLAMMKKAGINVIRIAESTWSTEEPEDGVFDFSHVTKVLEACEREKINVIIGTPTYAIPAWMAKKYPDIMVTDKSGRRPYGARQIMDITHHAYRFYCERIIRKLMEVVKDYSCVIGFQLDNETKHFGTSSENVQQAFVSWIKKQYQGDIERFNHDFGLDYWSNRINSWEQFPSVRGTINGSLGCAFEQFQRSLVTEFLMWQRSIVQEYLREDQFVTHNFDFAWKGHSYGVQPDVDHPSASKALTIAGCDIYHPSQDDLTGKEISFCGDMTRSLKKDNYLVIETEAQGFPEWTPYSGQLKLQAFSHLASGADSVMYWHWHSIHNACETYWKGILSHDLQENAIYREVSQIGKSFEALSDKLIHLKKTNQAAIMVSNEALTALNWFQIPGGKTSYNDIVRWIYDALYEQNIECDIIWTDETNLDAYKVIFVPALYSAPKEVFERLSAFAANGGTLVATFKTGFTDEHVKVNCDRQPAGLSECMGAWYDRFTAPKNVGLSGETFGLSKDELQVQDFMELVEPAGAKVLAFYDHYMWKEYAAVTKNSWGKGTCYYIACKTSSAYIKKLTASIVKEAGLWGWKQEIAFPVIIKEGVNQEGKKIRYLFNYSGKEQSVKLPKEASKVSRVLKEEGAVLKKDRLTLAPWGFVVEEV</sequence>
<evidence type="ECO:0000259" key="11">
    <source>
        <dbReference type="Pfam" id="PF02449"/>
    </source>
</evidence>
<dbReference type="InterPro" id="IPR013738">
    <property type="entry name" value="Beta_galactosidase_Trimer"/>
</dbReference>
<evidence type="ECO:0000256" key="8">
    <source>
        <dbReference type="PIRNR" id="PIRNR001084"/>
    </source>
</evidence>
<reference evidence="13 14" key="1">
    <citation type="submission" date="2021-10" db="EMBL/GenBank/DDBJ databases">
        <title>Anaerobic single-cell dispensing facilitates the cultivation of human gut bacteria.</title>
        <authorList>
            <person name="Afrizal A."/>
        </authorList>
    </citation>
    <scope>NUCLEOTIDE SEQUENCE [LARGE SCALE GENOMIC DNA]</scope>
    <source>
        <strain evidence="13 14">CLA-AA-H224</strain>
    </source>
</reference>
<dbReference type="GO" id="GO:0004565">
    <property type="term" value="F:beta-galactosidase activity"/>
    <property type="evidence" value="ECO:0007669"/>
    <property type="project" value="UniProtKB-EC"/>
</dbReference>
<evidence type="ECO:0000256" key="10">
    <source>
        <dbReference type="PIRSR" id="PIRSR001084-2"/>
    </source>
</evidence>
<dbReference type="PANTHER" id="PTHR36447:SF2">
    <property type="entry name" value="BETA-GALACTOSIDASE YESZ"/>
    <property type="match status" value="1"/>
</dbReference>
<comment type="caution">
    <text evidence="13">The sequence shown here is derived from an EMBL/GenBank/DDBJ whole genome shotgun (WGS) entry which is preliminary data.</text>
</comment>
<feature type="binding site" evidence="10">
    <location>
        <position position="313"/>
    </location>
    <ligand>
        <name>substrate</name>
    </ligand>
</feature>
<dbReference type="GO" id="GO:0009341">
    <property type="term" value="C:beta-galactosidase complex"/>
    <property type="evidence" value="ECO:0007669"/>
    <property type="project" value="InterPro"/>
</dbReference>
<dbReference type="InterPro" id="IPR017853">
    <property type="entry name" value="GH"/>
</dbReference>
<keyword evidence="6" id="KW-0862">Zinc</keyword>
<dbReference type="EMBL" id="JAJEQN010000001">
    <property type="protein sequence ID" value="MCC2220051.1"/>
    <property type="molecule type" value="Genomic_DNA"/>
</dbReference>
<evidence type="ECO:0000256" key="6">
    <source>
        <dbReference type="ARBA" id="ARBA00022833"/>
    </source>
</evidence>
<evidence type="ECO:0000313" key="14">
    <source>
        <dbReference type="Proteomes" id="UP001198200"/>
    </source>
</evidence>
<proteinExistence type="inferred from homology"/>
<dbReference type="Pfam" id="PF08532">
    <property type="entry name" value="Glyco_hydro_42M"/>
    <property type="match status" value="1"/>
</dbReference>
<dbReference type="RefSeq" id="WP_308730769.1">
    <property type="nucleotide sequence ID" value="NZ_JAJEQN010000001.1"/>
</dbReference>
<keyword evidence="14" id="KW-1185">Reference proteome</keyword>
<dbReference type="CDD" id="cd03143">
    <property type="entry name" value="A4_beta-galactosidase_middle_domain"/>
    <property type="match status" value="1"/>
</dbReference>
<dbReference type="PANTHER" id="PTHR36447">
    <property type="entry name" value="BETA-GALACTOSIDASE GANA"/>
    <property type="match status" value="1"/>
</dbReference>
<comment type="similarity">
    <text evidence="2 8">Belongs to the glycosyl hydrolase 42 family.</text>
</comment>
<keyword evidence="7 8" id="KW-0326">Glycosidase</keyword>
<comment type="catalytic activity">
    <reaction evidence="1 8">
        <text>Hydrolysis of terminal non-reducing beta-D-galactose residues in beta-D-galactosides.</text>
        <dbReference type="EC" id="3.2.1.23"/>
    </reaction>
</comment>
<dbReference type="EC" id="3.2.1.23" evidence="3 8"/>
<protein>
    <recommendedName>
        <fullName evidence="3 8">Beta-galactosidase</fullName>
        <shortName evidence="8">Beta-gal</shortName>
        <ecNumber evidence="3 8">3.2.1.23</ecNumber>
    </recommendedName>
</protein>
<evidence type="ECO:0000256" key="2">
    <source>
        <dbReference type="ARBA" id="ARBA00005940"/>
    </source>
</evidence>